<evidence type="ECO:0000259" key="7">
    <source>
        <dbReference type="PROSITE" id="PS50850"/>
    </source>
</evidence>
<proteinExistence type="predicted"/>
<dbReference type="GeneID" id="85307970"/>
<keyword evidence="9" id="KW-1185">Reference proteome</keyword>
<dbReference type="RefSeq" id="XP_060281391.1">
    <property type="nucleotide sequence ID" value="XM_060424783.1"/>
</dbReference>
<comment type="subcellular location">
    <subcellularLocation>
        <location evidence="1">Membrane</location>
        <topology evidence="1">Multi-pass membrane protein</topology>
    </subcellularLocation>
</comment>
<dbReference type="InterPro" id="IPR020846">
    <property type="entry name" value="MFS_dom"/>
</dbReference>
<feature type="transmembrane region" description="Helical" evidence="6">
    <location>
        <begin position="472"/>
        <end position="491"/>
    </location>
</feature>
<name>A0AAJ0FJ97_9PEZI</name>
<dbReference type="Pfam" id="PF07690">
    <property type="entry name" value="MFS_1"/>
    <property type="match status" value="1"/>
</dbReference>
<feature type="domain" description="Major facilitator superfamily (MFS) profile" evidence="7">
    <location>
        <begin position="64"/>
        <end position="528"/>
    </location>
</feature>
<feature type="region of interest" description="Disordered" evidence="5">
    <location>
        <begin position="253"/>
        <end position="286"/>
    </location>
</feature>
<feature type="transmembrane region" description="Helical" evidence="6">
    <location>
        <begin position="133"/>
        <end position="154"/>
    </location>
</feature>
<feature type="transmembrane region" description="Helical" evidence="6">
    <location>
        <begin position="317"/>
        <end position="342"/>
    </location>
</feature>
<keyword evidence="4 6" id="KW-0472">Membrane</keyword>
<keyword evidence="2 6" id="KW-0812">Transmembrane</keyword>
<dbReference type="Proteomes" id="UP001244011">
    <property type="component" value="Unassembled WGS sequence"/>
</dbReference>
<dbReference type="GO" id="GO:0022857">
    <property type="term" value="F:transmembrane transporter activity"/>
    <property type="evidence" value="ECO:0007669"/>
    <property type="project" value="InterPro"/>
</dbReference>
<feature type="transmembrane region" description="Helical" evidence="6">
    <location>
        <begin position="440"/>
        <end position="460"/>
    </location>
</feature>
<evidence type="ECO:0000256" key="4">
    <source>
        <dbReference type="ARBA" id="ARBA00023136"/>
    </source>
</evidence>
<reference evidence="8" key="1">
    <citation type="submission" date="2023-06" db="EMBL/GenBank/DDBJ databases">
        <title>Genome-scale phylogeny and comparative genomics of the fungal order Sordariales.</title>
        <authorList>
            <consortium name="Lawrence Berkeley National Laboratory"/>
            <person name="Hensen N."/>
            <person name="Bonometti L."/>
            <person name="Westerberg I."/>
            <person name="Brannstrom I.O."/>
            <person name="Guillou S."/>
            <person name="Cros-Aarteil S."/>
            <person name="Calhoun S."/>
            <person name="Haridas S."/>
            <person name="Kuo A."/>
            <person name="Mondo S."/>
            <person name="Pangilinan J."/>
            <person name="Riley R."/>
            <person name="Labutti K."/>
            <person name="Andreopoulos B."/>
            <person name="Lipzen A."/>
            <person name="Chen C."/>
            <person name="Yanf M."/>
            <person name="Daum C."/>
            <person name="Ng V."/>
            <person name="Clum A."/>
            <person name="Steindorff A."/>
            <person name="Ohm R."/>
            <person name="Martin F."/>
            <person name="Silar P."/>
            <person name="Natvig D."/>
            <person name="Lalanne C."/>
            <person name="Gautier V."/>
            <person name="Ament-Velasquez S.L."/>
            <person name="Kruys A."/>
            <person name="Hutchinson M.I."/>
            <person name="Powell A.J."/>
            <person name="Barry K."/>
            <person name="Miller A.N."/>
            <person name="Grigoriev I.V."/>
            <person name="Debuchy R."/>
            <person name="Gladieux P."/>
            <person name="Thoren M.H."/>
            <person name="Johannesson H."/>
        </authorList>
    </citation>
    <scope>NUCLEOTIDE SEQUENCE</scope>
    <source>
        <strain evidence="8">8032-3</strain>
    </source>
</reference>
<evidence type="ECO:0000256" key="2">
    <source>
        <dbReference type="ARBA" id="ARBA00022692"/>
    </source>
</evidence>
<feature type="transmembrane region" description="Helical" evidence="6">
    <location>
        <begin position="62"/>
        <end position="91"/>
    </location>
</feature>
<feature type="transmembrane region" description="Helical" evidence="6">
    <location>
        <begin position="221"/>
        <end position="241"/>
    </location>
</feature>
<organism evidence="8 9">
    <name type="scientific">Phialemonium atrogriseum</name>
    <dbReference type="NCBI Taxonomy" id="1093897"/>
    <lineage>
        <taxon>Eukaryota</taxon>
        <taxon>Fungi</taxon>
        <taxon>Dikarya</taxon>
        <taxon>Ascomycota</taxon>
        <taxon>Pezizomycotina</taxon>
        <taxon>Sordariomycetes</taxon>
        <taxon>Sordariomycetidae</taxon>
        <taxon>Cephalothecales</taxon>
        <taxon>Cephalothecaceae</taxon>
        <taxon>Phialemonium</taxon>
    </lineage>
</organism>
<evidence type="ECO:0000256" key="1">
    <source>
        <dbReference type="ARBA" id="ARBA00004141"/>
    </source>
</evidence>
<sequence>MSRWKYAFSLSKAEVKDTTPPGTVRLVDRSEAETSENGEIVKFPRPSADPADPLNWAPWRKLAMLLVVSVYAFVSNFISSSIAPALPLWAYTFPQDPRTYSELSRLVAVSILFLGAANIWWVPLSNWSGRRPVMLVATLLMTVFSIWCALATSYNSLLAARIFQAMGGAAADTVAPSLIGDAYFIHERGRAMSIYTLFLCTGSLVGGISGGYIGFGLGWAYIFWVAVALTGACFLGVLFLVPETLYIREEPTLSGNGSSQSLEDETKETQHVTHAELARPNNNNDNNIEHYRPYTFFRSLGFVRPRGSLIRQFAQPWIALALPGTWVVMLHYSGLVGGIVTISVMGAQMVSAPPYLWGANAGLINVGGLIGALLGGLYTYAVSDWQLRRDARKREGHGYAEPEARLVTMFPALFVATAGFLVFGFCAQNPAPGRWVGLEAGYVMITFGLMQVPSIGFNYIIDAYTYRAADCFVVVTILRSIVSFAWTFFVADWVETRGAAEAFGVFGMMMGLFSLLTVPLWLFGKRMRIATASLFEA</sequence>
<evidence type="ECO:0000313" key="9">
    <source>
        <dbReference type="Proteomes" id="UP001244011"/>
    </source>
</evidence>
<dbReference type="InterPro" id="IPR036259">
    <property type="entry name" value="MFS_trans_sf"/>
</dbReference>
<gene>
    <name evidence="8" type="ORF">QBC33DRAFT_455692</name>
</gene>
<dbReference type="PANTHER" id="PTHR23502:SF181">
    <property type="entry name" value="MAJOR FACILITATOR SUPERFAMILY (MFS) PROFILE DOMAIN-CONTAINING PROTEIN"/>
    <property type="match status" value="1"/>
</dbReference>
<protein>
    <submittedName>
        <fullName evidence="8">Major facilitator superfamily domain-containing protein</fullName>
    </submittedName>
</protein>
<dbReference type="PROSITE" id="PS50850">
    <property type="entry name" value="MFS"/>
    <property type="match status" value="1"/>
</dbReference>
<evidence type="ECO:0000256" key="3">
    <source>
        <dbReference type="ARBA" id="ARBA00022989"/>
    </source>
</evidence>
<feature type="compositionally biased region" description="Basic and acidic residues" evidence="5">
    <location>
        <begin position="267"/>
        <end position="277"/>
    </location>
</feature>
<feature type="transmembrane region" description="Helical" evidence="6">
    <location>
        <begin position="194"/>
        <end position="215"/>
    </location>
</feature>
<dbReference type="EMBL" id="MU839016">
    <property type="protein sequence ID" value="KAK1765178.1"/>
    <property type="molecule type" value="Genomic_DNA"/>
</dbReference>
<feature type="transmembrane region" description="Helical" evidence="6">
    <location>
        <begin position="362"/>
        <end position="383"/>
    </location>
</feature>
<dbReference type="AlphaFoldDB" id="A0AAJ0FJ97"/>
<evidence type="ECO:0000313" key="8">
    <source>
        <dbReference type="EMBL" id="KAK1765178.1"/>
    </source>
</evidence>
<accession>A0AAJ0FJ97</accession>
<evidence type="ECO:0000256" key="6">
    <source>
        <dbReference type="SAM" id="Phobius"/>
    </source>
</evidence>
<dbReference type="InterPro" id="IPR011701">
    <property type="entry name" value="MFS"/>
</dbReference>
<keyword evidence="3 6" id="KW-1133">Transmembrane helix</keyword>
<feature type="transmembrane region" description="Helical" evidence="6">
    <location>
        <begin position="404"/>
        <end position="425"/>
    </location>
</feature>
<dbReference type="Gene3D" id="1.20.1250.20">
    <property type="entry name" value="MFS general substrate transporter like domains"/>
    <property type="match status" value="1"/>
</dbReference>
<comment type="caution">
    <text evidence="8">The sequence shown here is derived from an EMBL/GenBank/DDBJ whole genome shotgun (WGS) entry which is preliminary data.</text>
</comment>
<evidence type="ECO:0000256" key="5">
    <source>
        <dbReference type="SAM" id="MobiDB-lite"/>
    </source>
</evidence>
<dbReference type="GO" id="GO:0005886">
    <property type="term" value="C:plasma membrane"/>
    <property type="evidence" value="ECO:0007669"/>
    <property type="project" value="TreeGrafter"/>
</dbReference>
<dbReference type="PANTHER" id="PTHR23502">
    <property type="entry name" value="MAJOR FACILITATOR SUPERFAMILY"/>
    <property type="match status" value="1"/>
</dbReference>
<dbReference type="SUPFAM" id="SSF103473">
    <property type="entry name" value="MFS general substrate transporter"/>
    <property type="match status" value="1"/>
</dbReference>
<feature type="transmembrane region" description="Helical" evidence="6">
    <location>
        <begin position="103"/>
        <end position="121"/>
    </location>
</feature>
<feature type="transmembrane region" description="Helical" evidence="6">
    <location>
        <begin position="503"/>
        <end position="523"/>
    </location>
</feature>